<gene>
    <name evidence="1" type="ORF">S03H2_30795</name>
</gene>
<dbReference type="EMBL" id="BARU01018641">
    <property type="protein sequence ID" value="GAH58871.1"/>
    <property type="molecule type" value="Genomic_DNA"/>
</dbReference>
<organism evidence="1">
    <name type="scientific">marine sediment metagenome</name>
    <dbReference type="NCBI Taxonomy" id="412755"/>
    <lineage>
        <taxon>unclassified sequences</taxon>
        <taxon>metagenomes</taxon>
        <taxon>ecological metagenomes</taxon>
    </lineage>
</organism>
<reference evidence="1" key="1">
    <citation type="journal article" date="2014" name="Front. Microbiol.">
        <title>High frequency of phylogenetically diverse reductive dehalogenase-homologous genes in deep subseafloor sedimentary metagenomes.</title>
        <authorList>
            <person name="Kawai M."/>
            <person name="Futagami T."/>
            <person name="Toyoda A."/>
            <person name="Takaki Y."/>
            <person name="Nishi S."/>
            <person name="Hori S."/>
            <person name="Arai W."/>
            <person name="Tsubouchi T."/>
            <person name="Morono Y."/>
            <person name="Uchiyama I."/>
            <person name="Ito T."/>
            <person name="Fujiyama A."/>
            <person name="Inagaki F."/>
            <person name="Takami H."/>
        </authorList>
    </citation>
    <scope>NUCLEOTIDE SEQUENCE</scope>
    <source>
        <strain evidence="1">Expedition CK06-06</strain>
    </source>
</reference>
<dbReference type="AlphaFoldDB" id="X1GLT3"/>
<sequence>GAKKYRWFRTNSDEIAKDLEADWIEKYKPRNNVIGM</sequence>
<evidence type="ECO:0000313" key="1">
    <source>
        <dbReference type="EMBL" id="GAH58871.1"/>
    </source>
</evidence>
<comment type="caution">
    <text evidence="1">The sequence shown here is derived from an EMBL/GenBank/DDBJ whole genome shotgun (WGS) entry which is preliminary data.</text>
</comment>
<name>X1GLT3_9ZZZZ</name>
<protein>
    <submittedName>
        <fullName evidence="1">Uncharacterized protein</fullName>
    </submittedName>
</protein>
<proteinExistence type="predicted"/>
<accession>X1GLT3</accession>
<feature type="non-terminal residue" evidence="1">
    <location>
        <position position="1"/>
    </location>
</feature>